<protein>
    <submittedName>
        <fullName evidence="10">Cation:proton antiporter</fullName>
    </submittedName>
</protein>
<reference evidence="10" key="1">
    <citation type="submission" date="2020-09" db="EMBL/GenBank/DDBJ databases">
        <title>New species isolated from human feces.</title>
        <authorList>
            <person name="Kitahara M."/>
            <person name="Shigeno Y."/>
            <person name="Shime M."/>
            <person name="Matsumoto Y."/>
            <person name="Nakamura S."/>
            <person name="Motooka D."/>
            <person name="Fukuoka S."/>
            <person name="Nishikawa H."/>
            <person name="Benno Y."/>
        </authorList>
    </citation>
    <scope>NUCLEOTIDE SEQUENCE</scope>
    <source>
        <strain evidence="10">MM50</strain>
    </source>
</reference>
<keyword evidence="11" id="KW-1185">Reference proteome</keyword>
<evidence type="ECO:0000313" key="11">
    <source>
        <dbReference type="Proteomes" id="UP000681035"/>
    </source>
</evidence>
<evidence type="ECO:0000256" key="4">
    <source>
        <dbReference type="ARBA" id="ARBA00022989"/>
    </source>
</evidence>
<feature type="transmembrane region" description="Helical" evidence="8">
    <location>
        <begin position="108"/>
        <end position="126"/>
    </location>
</feature>
<dbReference type="PANTHER" id="PTHR42682">
    <property type="entry name" value="HYDROGENASE-4 COMPONENT F"/>
    <property type="match status" value="1"/>
</dbReference>
<dbReference type="AlphaFoldDB" id="A0A810PXT5"/>
<feature type="transmembrane region" description="Helical" evidence="8">
    <location>
        <begin position="32"/>
        <end position="50"/>
    </location>
</feature>
<proteinExistence type="predicted"/>
<feature type="transmembrane region" description="Helical" evidence="8">
    <location>
        <begin position="409"/>
        <end position="435"/>
    </location>
</feature>
<feature type="transmembrane region" description="Helical" evidence="8">
    <location>
        <begin position="301"/>
        <end position="321"/>
    </location>
</feature>
<keyword evidence="3 7" id="KW-0812">Transmembrane</keyword>
<feature type="transmembrane region" description="Helical" evidence="8">
    <location>
        <begin position="327"/>
        <end position="349"/>
    </location>
</feature>
<feature type="transmembrane region" description="Helical" evidence="8">
    <location>
        <begin position="201"/>
        <end position="227"/>
    </location>
</feature>
<accession>A0A810PXT5</accession>
<dbReference type="InterPro" id="IPR001750">
    <property type="entry name" value="ND/Mrp_TM"/>
</dbReference>
<evidence type="ECO:0000256" key="2">
    <source>
        <dbReference type="ARBA" id="ARBA00022475"/>
    </source>
</evidence>
<dbReference type="GO" id="GO:0005886">
    <property type="term" value="C:plasma membrane"/>
    <property type="evidence" value="ECO:0007669"/>
    <property type="project" value="UniProtKB-SubCell"/>
</dbReference>
<feature type="transmembrane region" description="Helical" evidence="8">
    <location>
        <begin position="456"/>
        <end position="477"/>
    </location>
</feature>
<dbReference type="KEGG" id="vcop:MM50RIKEN_07120"/>
<feature type="transmembrane region" description="Helical" evidence="8">
    <location>
        <begin position="79"/>
        <end position="96"/>
    </location>
</feature>
<evidence type="ECO:0000256" key="5">
    <source>
        <dbReference type="ARBA" id="ARBA00023002"/>
    </source>
</evidence>
<evidence type="ECO:0000256" key="8">
    <source>
        <dbReference type="SAM" id="Phobius"/>
    </source>
</evidence>
<dbReference type="EMBL" id="AP023418">
    <property type="protein sequence ID" value="BCK80949.1"/>
    <property type="molecule type" value="Genomic_DNA"/>
</dbReference>
<dbReference type="InterPro" id="IPR052175">
    <property type="entry name" value="ComplexI-like_HydComp"/>
</dbReference>
<dbReference type="Proteomes" id="UP000681035">
    <property type="component" value="Chromosome"/>
</dbReference>
<dbReference type="Pfam" id="PF00361">
    <property type="entry name" value="Proton_antipo_M"/>
    <property type="match status" value="1"/>
</dbReference>
<feature type="transmembrane region" description="Helical" evidence="8">
    <location>
        <begin position="271"/>
        <end position="289"/>
    </location>
</feature>
<feature type="transmembrane region" description="Helical" evidence="8">
    <location>
        <begin position="239"/>
        <end position="259"/>
    </location>
</feature>
<feature type="transmembrane region" description="Helical" evidence="8">
    <location>
        <begin position="6"/>
        <end position="25"/>
    </location>
</feature>
<dbReference type="PRINTS" id="PR01434">
    <property type="entry name" value="NADHDHGNASE5"/>
</dbReference>
<name>A0A810PXT5_9FIRM</name>
<feature type="transmembrane region" description="Helical" evidence="8">
    <location>
        <begin position="132"/>
        <end position="149"/>
    </location>
</feature>
<keyword evidence="6 8" id="KW-0472">Membrane</keyword>
<evidence type="ECO:0000256" key="6">
    <source>
        <dbReference type="ARBA" id="ARBA00023136"/>
    </source>
</evidence>
<feature type="transmembrane region" description="Helical" evidence="8">
    <location>
        <begin position="161"/>
        <end position="181"/>
    </location>
</feature>
<dbReference type="RefSeq" id="WP_213541775.1">
    <property type="nucleotide sequence ID" value="NZ_AP023418.1"/>
</dbReference>
<feature type="transmembrane region" description="Helical" evidence="8">
    <location>
        <begin position="369"/>
        <end position="389"/>
    </location>
</feature>
<evidence type="ECO:0000256" key="3">
    <source>
        <dbReference type="ARBA" id="ARBA00022692"/>
    </source>
</evidence>
<feature type="domain" description="NADH:quinone oxidoreductase/Mrp antiporter transmembrane" evidence="9">
    <location>
        <begin position="125"/>
        <end position="407"/>
    </location>
</feature>
<keyword evidence="4 8" id="KW-1133">Transmembrane helix</keyword>
<keyword evidence="5" id="KW-0560">Oxidoreductase</keyword>
<sequence length="486" mass="53216">MNGLYLTLPIFLPLVGGLASYLIRFPSTRSRHLFYGVLICLTSAITWLSILRCGSESFQLLRFTEELTLTLRMDGASRLFAGLAATLWPFTMLYAFDYMSHEKHLSMFWSFFTVSFGVTLGVAFAGNMMTMYLFYELLTLATLPLVMQPMSTTARKAGVKYAVYSMSGAALAFIGLVFLVVNDAQDFTLGGHLAGYTGDRQLLLAVFVLAFVGFGVKAAIWPLHAWLPAAAVAPTPVTALLHAVAVVKSGAFACIRLIYYAFGTEILVGTWAQQAVMTLTLITIPFASCMSVKQRHFKRRLAYSTVSNLSYILFAATIMTLPALTAAFLHLIVHSVVKILAFFTAGAVLHYSHREYVHQLEGLGKRMPVTFVCYTVAACALTGVPPFTGFVSKWYMALAAVDTYQPLPIIGFGVLLVSALLTAIYMFQIAVRAWFPRHSAPAIPEGSIHEAGWQMLVPMVVLAAACLLMGLMPQGLLDLIREAVTL</sequence>
<evidence type="ECO:0000259" key="9">
    <source>
        <dbReference type="Pfam" id="PF00361"/>
    </source>
</evidence>
<dbReference type="PANTHER" id="PTHR42682:SF4">
    <property type="entry name" value="NADH-UBIQUINONE_PLASTOQUINONE"/>
    <property type="match status" value="1"/>
</dbReference>
<evidence type="ECO:0000256" key="1">
    <source>
        <dbReference type="ARBA" id="ARBA00004651"/>
    </source>
</evidence>
<dbReference type="GO" id="GO:0016491">
    <property type="term" value="F:oxidoreductase activity"/>
    <property type="evidence" value="ECO:0007669"/>
    <property type="project" value="UniProtKB-KW"/>
</dbReference>
<evidence type="ECO:0000256" key="7">
    <source>
        <dbReference type="RuleBase" id="RU000320"/>
    </source>
</evidence>
<keyword evidence="2" id="KW-1003">Cell membrane</keyword>
<comment type="subcellular location">
    <subcellularLocation>
        <location evidence="1">Cell membrane</location>
        <topology evidence="1">Multi-pass membrane protein</topology>
    </subcellularLocation>
    <subcellularLocation>
        <location evidence="7">Membrane</location>
        <topology evidence="7">Multi-pass membrane protein</topology>
    </subcellularLocation>
</comment>
<organism evidence="10 11">
    <name type="scientific">Vescimonas coprocola</name>
    <dbReference type="NCBI Taxonomy" id="2714355"/>
    <lineage>
        <taxon>Bacteria</taxon>
        <taxon>Bacillati</taxon>
        <taxon>Bacillota</taxon>
        <taxon>Clostridia</taxon>
        <taxon>Eubacteriales</taxon>
        <taxon>Oscillospiraceae</taxon>
        <taxon>Vescimonas</taxon>
    </lineage>
</organism>
<evidence type="ECO:0000313" key="10">
    <source>
        <dbReference type="EMBL" id="BCK80949.1"/>
    </source>
</evidence>
<gene>
    <name evidence="10" type="ORF">MM50RIKEN_07120</name>
</gene>